<dbReference type="InterPro" id="IPR016239">
    <property type="entry name" value="Ribosomal_S6_kinase_II"/>
</dbReference>
<evidence type="ECO:0000256" key="9">
    <source>
        <dbReference type="ARBA" id="ARBA00022840"/>
    </source>
</evidence>
<feature type="binding site" evidence="14">
    <location>
        <position position="87"/>
    </location>
    <ligand>
        <name>ATP</name>
        <dbReference type="ChEBI" id="CHEBI:30616"/>
    </ligand>
</feature>
<feature type="domain" description="AGC-kinase C-terminal" evidence="18">
    <location>
        <begin position="323"/>
        <end position="391"/>
    </location>
</feature>
<dbReference type="Pfam" id="PF00069">
    <property type="entry name" value="Pkinase"/>
    <property type="match status" value="2"/>
</dbReference>
<keyword evidence="19" id="KW-1185">Reference proteome</keyword>
<dbReference type="PROSITE" id="PS00107">
    <property type="entry name" value="PROTEIN_KINASE_ATP"/>
    <property type="match status" value="1"/>
</dbReference>
<dbReference type="InterPro" id="IPR017892">
    <property type="entry name" value="Pkinase_C"/>
</dbReference>
<feature type="compositionally biased region" description="Polar residues" evidence="16">
    <location>
        <begin position="800"/>
        <end position="811"/>
    </location>
</feature>
<dbReference type="InterPro" id="IPR000719">
    <property type="entry name" value="Prot_kinase_dom"/>
</dbReference>
<sequence length="811" mass="91553">MSHNSVSTSTSGSGGSDLCEEEKVNMENFILIRVLGKGEGFVRIESRFDFISVKNFHILRASFTAYGKVFLTRKIGGLDHGAFYAMKVLRKSRVITKAKTLQHTLSERHVLERLKGLPFLVEMIYAFQSDSKLHIVMEFIKGGELFTHLCNKGSFDIHSAKFYIAELVVAIDSVHKRKVVYRDLKLENVLLDENGHIKLTDFGLSKELKDNELHRANSYCGTIEYMAPEVVERTAEGYDETVDWWSLGVIAFELLTGCSPFTVDGHSNTSRDIAKRILTKPVPFPRNFNKIALDFISRLLEKSARRRLGRNGVDEIKNHLFLVDTDWHQCERRELEPPVIPKISNDMDVTNFAPEFTNQIPVYSPADTPLDTRNLFRGYSFVSPSVMFSNNNIIGEECLAEDFRALVSVSPFFSKYKLDRSESGLLGKGSFSICRKCERLSDGVAFAVKIVSQRFQAQASREANILNLVSGHPNIVRLIDVQSDSLHIYLVMELLEGGELLSRIKKMETFTEAQAGKIMKQLVSAVSYLHFRNVVHRDLKPENILFESNEPQAKLRLVDFGFARLLPSAAENLMTPCFTLHYAAPEVLESDDQLPQYNEQCDLWSLGVILFTMLSGNVPFHARSKYESATDIMKRIRNAEFSFDASQWRSISTEAKTLISLLLTVDPTKRLSLHELQCHPWLLSSAAQNETPLQTPTTLLKSQPNTEETFNETMNAFLNANREGFHLMEVAAAPLLVKRRGMKRKSFGSREPSPAFESTTNKKTTAIGPLEPVPEVTSPQLSRPSRLFLQASPTDHKNPESSTFRGTQDST</sequence>
<evidence type="ECO:0000256" key="4">
    <source>
        <dbReference type="ARBA" id="ARBA00022553"/>
    </source>
</evidence>
<dbReference type="PROSITE" id="PS00108">
    <property type="entry name" value="PROTEIN_KINASE_ST"/>
    <property type="match status" value="2"/>
</dbReference>
<evidence type="ECO:0000256" key="10">
    <source>
        <dbReference type="ARBA" id="ARBA00047899"/>
    </source>
</evidence>
<feature type="domain" description="Protein kinase" evidence="17">
    <location>
        <begin position="420"/>
        <end position="682"/>
    </location>
</feature>
<dbReference type="InterPro" id="IPR017441">
    <property type="entry name" value="Protein_kinase_ATP_BS"/>
</dbReference>
<organism evidence="19 20">
    <name type="scientific">Elaeophora elaphi</name>
    <dbReference type="NCBI Taxonomy" id="1147741"/>
    <lineage>
        <taxon>Eukaryota</taxon>
        <taxon>Metazoa</taxon>
        <taxon>Ecdysozoa</taxon>
        <taxon>Nematoda</taxon>
        <taxon>Chromadorea</taxon>
        <taxon>Rhabditida</taxon>
        <taxon>Spirurina</taxon>
        <taxon>Spiruromorpha</taxon>
        <taxon>Filarioidea</taxon>
        <taxon>Onchocercidae</taxon>
        <taxon>Elaeophora</taxon>
    </lineage>
</organism>
<dbReference type="PROSITE" id="PS50011">
    <property type="entry name" value="PROTEIN_KINASE_DOM"/>
    <property type="match status" value="2"/>
</dbReference>
<dbReference type="Pfam" id="PF00433">
    <property type="entry name" value="Pkinase_C"/>
    <property type="match status" value="1"/>
</dbReference>
<evidence type="ECO:0000256" key="2">
    <source>
        <dbReference type="ARBA" id="ARBA00009804"/>
    </source>
</evidence>
<dbReference type="FunFam" id="1.10.510.10:FF:000109">
    <property type="entry name" value="Ribosomal protein S6 kinase"/>
    <property type="match status" value="1"/>
</dbReference>
<evidence type="ECO:0000313" key="20">
    <source>
        <dbReference type="WBParaSite" id="EEL_0000006101-mRNA-1"/>
    </source>
</evidence>
<dbReference type="SMART" id="SM00220">
    <property type="entry name" value="S_TKc"/>
    <property type="match status" value="2"/>
</dbReference>
<keyword evidence="5 12" id="KW-0808">Transferase</keyword>
<keyword evidence="4" id="KW-0597">Phosphoprotein</keyword>
<comment type="similarity">
    <text evidence="2 12">Belongs to the protein kinase superfamily. AGC Ser/Thr protein kinase family. S6 kinase subfamily.</text>
</comment>
<dbReference type="Gene3D" id="1.10.510.10">
    <property type="entry name" value="Transferase(Phosphotransferase) domain 1"/>
    <property type="match status" value="2"/>
</dbReference>
<dbReference type="InterPro" id="IPR000961">
    <property type="entry name" value="AGC-kinase_C"/>
</dbReference>
<evidence type="ECO:0000256" key="11">
    <source>
        <dbReference type="ARBA" id="ARBA00048679"/>
    </source>
</evidence>
<protein>
    <recommendedName>
        <fullName evidence="12">Ribosomal protein S6 kinase</fullName>
        <ecNumber evidence="12">2.7.11.1</ecNumber>
    </recommendedName>
</protein>
<evidence type="ECO:0000259" key="17">
    <source>
        <dbReference type="PROSITE" id="PS50011"/>
    </source>
</evidence>
<evidence type="ECO:0000256" key="13">
    <source>
        <dbReference type="PIRSR" id="PIRSR000606-50"/>
    </source>
</evidence>
<dbReference type="GO" id="GO:0000287">
    <property type="term" value="F:magnesium ion binding"/>
    <property type="evidence" value="ECO:0007669"/>
    <property type="project" value="InterPro"/>
</dbReference>
<dbReference type="WBParaSite" id="EEL_0000006101-mRNA-1">
    <property type="protein sequence ID" value="EEL_0000006101-mRNA-1"/>
    <property type="gene ID" value="EEL_0000006101"/>
</dbReference>
<evidence type="ECO:0000256" key="12">
    <source>
        <dbReference type="PIRNR" id="PIRNR000606"/>
    </source>
</evidence>
<dbReference type="GO" id="GO:0005524">
    <property type="term" value="F:ATP binding"/>
    <property type="evidence" value="ECO:0007669"/>
    <property type="project" value="UniProtKB-UniRule"/>
</dbReference>
<dbReference type="PANTHER" id="PTHR24351">
    <property type="entry name" value="RIBOSOMAL PROTEIN S6 KINASE"/>
    <property type="match status" value="1"/>
</dbReference>
<dbReference type="PROSITE" id="PS51285">
    <property type="entry name" value="AGC_KINASE_CTER"/>
    <property type="match status" value="1"/>
</dbReference>
<dbReference type="GO" id="GO:0035556">
    <property type="term" value="P:intracellular signal transduction"/>
    <property type="evidence" value="ECO:0007669"/>
    <property type="project" value="InterPro"/>
</dbReference>
<name>A0A158Q6P5_9BILA</name>
<dbReference type="GO" id="GO:0106310">
    <property type="term" value="F:protein serine kinase activity"/>
    <property type="evidence" value="ECO:0007669"/>
    <property type="project" value="RHEA"/>
</dbReference>
<evidence type="ECO:0000256" key="16">
    <source>
        <dbReference type="SAM" id="MobiDB-lite"/>
    </source>
</evidence>
<proteinExistence type="inferred from homology"/>
<evidence type="ECO:0000256" key="7">
    <source>
        <dbReference type="ARBA" id="ARBA00022741"/>
    </source>
</evidence>
<evidence type="ECO:0000256" key="1">
    <source>
        <dbReference type="ARBA" id="ARBA00001946"/>
    </source>
</evidence>
<dbReference type="Proteomes" id="UP000050640">
    <property type="component" value="Unplaced"/>
</dbReference>
<comment type="cofactor">
    <cofactor evidence="1 12">
        <name>Mg(2+)</name>
        <dbReference type="ChEBI" id="CHEBI:18420"/>
    </cofactor>
</comment>
<dbReference type="SUPFAM" id="SSF56112">
    <property type="entry name" value="Protein kinase-like (PK-like)"/>
    <property type="match status" value="2"/>
</dbReference>
<evidence type="ECO:0000256" key="14">
    <source>
        <dbReference type="PIRSR" id="PIRSR000606-51"/>
    </source>
</evidence>
<dbReference type="InterPro" id="IPR011009">
    <property type="entry name" value="Kinase-like_dom_sf"/>
</dbReference>
<keyword evidence="6" id="KW-0677">Repeat</keyword>
<keyword evidence="8 12" id="KW-0418">Kinase</keyword>
<evidence type="ECO:0000313" key="19">
    <source>
        <dbReference type="Proteomes" id="UP000050640"/>
    </source>
</evidence>
<dbReference type="AlphaFoldDB" id="A0A158Q6P5"/>
<feature type="active site" description="Proton acceptor" evidence="13">
    <location>
        <position position="183"/>
    </location>
</feature>
<keyword evidence="9 12" id="KW-0067">ATP-binding</keyword>
<dbReference type="GO" id="GO:0004674">
    <property type="term" value="F:protein serine/threonine kinase activity"/>
    <property type="evidence" value="ECO:0007669"/>
    <property type="project" value="UniProtKB-KW"/>
</dbReference>
<evidence type="ECO:0000256" key="5">
    <source>
        <dbReference type="ARBA" id="ARBA00022679"/>
    </source>
</evidence>
<feature type="domain" description="Protein kinase" evidence="17">
    <location>
        <begin position="29"/>
        <end position="322"/>
    </location>
</feature>
<dbReference type="EC" id="2.7.11.1" evidence="12"/>
<evidence type="ECO:0000256" key="8">
    <source>
        <dbReference type="ARBA" id="ARBA00022777"/>
    </source>
</evidence>
<reference evidence="20" key="1">
    <citation type="submission" date="2016-04" db="UniProtKB">
        <authorList>
            <consortium name="WormBaseParasite"/>
        </authorList>
    </citation>
    <scope>IDENTIFICATION</scope>
</reference>
<accession>A0A158Q6P5</accession>
<evidence type="ECO:0000256" key="3">
    <source>
        <dbReference type="ARBA" id="ARBA00022527"/>
    </source>
</evidence>
<feature type="region of interest" description="Disordered" evidence="16">
    <location>
        <begin position="743"/>
        <end position="811"/>
    </location>
</feature>
<dbReference type="PIRSF" id="PIRSF000606">
    <property type="entry name" value="Ribsml_S6_kin_2"/>
    <property type="match status" value="1"/>
</dbReference>
<comment type="catalytic activity">
    <reaction evidence="11 12">
        <text>L-seryl-[protein] + ATP = O-phospho-L-seryl-[protein] + ADP + H(+)</text>
        <dbReference type="Rhea" id="RHEA:17989"/>
        <dbReference type="Rhea" id="RHEA-COMP:9863"/>
        <dbReference type="Rhea" id="RHEA-COMP:11604"/>
        <dbReference type="ChEBI" id="CHEBI:15378"/>
        <dbReference type="ChEBI" id="CHEBI:29999"/>
        <dbReference type="ChEBI" id="CHEBI:30616"/>
        <dbReference type="ChEBI" id="CHEBI:83421"/>
        <dbReference type="ChEBI" id="CHEBI:456216"/>
        <dbReference type="EC" id="2.7.11.1"/>
    </reaction>
</comment>
<dbReference type="Gene3D" id="3.30.200.20">
    <property type="entry name" value="Phosphorylase Kinase, domain 1"/>
    <property type="match status" value="2"/>
</dbReference>
<keyword evidence="3 12" id="KW-0723">Serine/threonine-protein kinase</keyword>
<feature type="binding site" evidence="14 15">
    <location>
        <position position="449"/>
    </location>
    <ligand>
        <name>ATP</name>
        <dbReference type="ChEBI" id="CHEBI:30616"/>
    </ligand>
</feature>
<feature type="binding site" evidence="14">
    <location>
        <begin position="426"/>
        <end position="434"/>
    </location>
    <ligand>
        <name>ATP</name>
        <dbReference type="ChEBI" id="CHEBI:30616"/>
    </ligand>
</feature>
<dbReference type="FunFam" id="1.10.510.10:FF:000157">
    <property type="entry name" value="Ribosomal protein S6 kinase"/>
    <property type="match status" value="1"/>
</dbReference>
<keyword evidence="7 12" id="KW-0547">Nucleotide-binding</keyword>
<comment type="catalytic activity">
    <reaction evidence="10 12">
        <text>L-threonyl-[protein] + ATP = O-phospho-L-threonyl-[protein] + ADP + H(+)</text>
        <dbReference type="Rhea" id="RHEA:46608"/>
        <dbReference type="Rhea" id="RHEA-COMP:11060"/>
        <dbReference type="Rhea" id="RHEA-COMP:11605"/>
        <dbReference type="ChEBI" id="CHEBI:15378"/>
        <dbReference type="ChEBI" id="CHEBI:30013"/>
        <dbReference type="ChEBI" id="CHEBI:30616"/>
        <dbReference type="ChEBI" id="CHEBI:61977"/>
        <dbReference type="ChEBI" id="CHEBI:456216"/>
        <dbReference type="EC" id="2.7.11.1"/>
    </reaction>
</comment>
<evidence type="ECO:0000256" key="15">
    <source>
        <dbReference type="PROSITE-ProRule" id="PRU10141"/>
    </source>
</evidence>
<dbReference type="STRING" id="1147741.A0A158Q6P5"/>
<dbReference type="SMART" id="SM00133">
    <property type="entry name" value="S_TK_X"/>
    <property type="match status" value="1"/>
</dbReference>
<evidence type="ECO:0000259" key="18">
    <source>
        <dbReference type="PROSITE" id="PS51285"/>
    </source>
</evidence>
<evidence type="ECO:0000256" key="6">
    <source>
        <dbReference type="ARBA" id="ARBA00022737"/>
    </source>
</evidence>
<feature type="active site" description="Proton acceptor" evidence="13">
    <location>
        <position position="538"/>
    </location>
</feature>
<dbReference type="InterPro" id="IPR008271">
    <property type="entry name" value="Ser/Thr_kinase_AS"/>
</dbReference>